<dbReference type="EMBL" id="JAUEPN010000002">
    <property type="protein sequence ID" value="KAK3298629.1"/>
    <property type="molecule type" value="Genomic_DNA"/>
</dbReference>
<sequence>MSRLIALCLYHRDHFSEGHMREFFEYEAYHWSIMIMPEASDGRDCHVYDATDATYIDPETFRMKNPTMDWWFRAKENIDPALSSKLLGSIVIGEVPDEEVTTDDLREFFYQIPLPVRNQDPQQSCVTWAVNAIRALQEQGWVWRFDIDQFKDWALAYADDRMRGEEAEQPKVIQYSIEGSLEEEYSSIIM</sequence>
<dbReference type="AlphaFoldDB" id="A0AAE0HLB5"/>
<reference evidence="1" key="1">
    <citation type="journal article" date="2023" name="Mol. Phylogenet. Evol.">
        <title>Genome-scale phylogeny and comparative genomics of the fungal order Sordariales.</title>
        <authorList>
            <person name="Hensen N."/>
            <person name="Bonometti L."/>
            <person name="Westerberg I."/>
            <person name="Brannstrom I.O."/>
            <person name="Guillou S."/>
            <person name="Cros-Aarteil S."/>
            <person name="Calhoun S."/>
            <person name="Haridas S."/>
            <person name="Kuo A."/>
            <person name="Mondo S."/>
            <person name="Pangilinan J."/>
            <person name="Riley R."/>
            <person name="LaButti K."/>
            <person name="Andreopoulos B."/>
            <person name="Lipzen A."/>
            <person name="Chen C."/>
            <person name="Yan M."/>
            <person name="Daum C."/>
            <person name="Ng V."/>
            <person name="Clum A."/>
            <person name="Steindorff A."/>
            <person name="Ohm R.A."/>
            <person name="Martin F."/>
            <person name="Silar P."/>
            <person name="Natvig D.O."/>
            <person name="Lalanne C."/>
            <person name="Gautier V."/>
            <person name="Ament-Velasquez S.L."/>
            <person name="Kruys A."/>
            <person name="Hutchinson M.I."/>
            <person name="Powell A.J."/>
            <person name="Barry K."/>
            <person name="Miller A.N."/>
            <person name="Grigoriev I.V."/>
            <person name="Debuchy R."/>
            <person name="Gladieux P."/>
            <person name="Hiltunen Thoren M."/>
            <person name="Johannesson H."/>
        </authorList>
    </citation>
    <scope>NUCLEOTIDE SEQUENCE</scope>
    <source>
        <strain evidence="1">CBS 168.71</strain>
    </source>
</reference>
<name>A0AAE0HLB5_9PEZI</name>
<dbReference type="Pfam" id="PF21858">
    <property type="entry name" value="DUF6914"/>
    <property type="match status" value="1"/>
</dbReference>
<accession>A0AAE0HLB5</accession>
<reference evidence="1" key="2">
    <citation type="submission" date="2023-06" db="EMBL/GenBank/DDBJ databases">
        <authorList>
            <consortium name="Lawrence Berkeley National Laboratory"/>
            <person name="Haridas S."/>
            <person name="Hensen N."/>
            <person name="Bonometti L."/>
            <person name="Westerberg I."/>
            <person name="Brannstrom I.O."/>
            <person name="Guillou S."/>
            <person name="Cros-Aarteil S."/>
            <person name="Calhoun S."/>
            <person name="Kuo A."/>
            <person name="Mondo S."/>
            <person name="Pangilinan J."/>
            <person name="Riley R."/>
            <person name="Labutti K."/>
            <person name="Andreopoulos B."/>
            <person name="Lipzen A."/>
            <person name="Chen C."/>
            <person name="Yanf M."/>
            <person name="Daum C."/>
            <person name="Ng V."/>
            <person name="Clum A."/>
            <person name="Steindorff A."/>
            <person name="Ohm R."/>
            <person name="Martin F."/>
            <person name="Silar P."/>
            <person name="Natvig D."/>
            <person name="Lalanne C."/>
            <person name="Gautier V."/>
            <person name="Ament-Velasquez S.L."/>
            <person name="Kruys A."/>
            <person name="Hutchinson M.I."/>
            <person name="Powell A.J."/>
            <person name="Barry K."/>
            <person name="Miller A.N."/>
            <person name="Grigoriev I.V."/>
            <person name="Debuchy R."/>
            <person name="Gladieux P."/>
            <person name="Thoren M.H."/>
            <person name="Johannesson H."/>
        </authorList>
    </citation>
    <scope>NUCLEOTIDE SEQUENCE</scope>
    <source>
        <strain evidence="1">CBS 168.71</strain>
    </source>
</reference>
<organism evidence="1 2">
    <name type="scientific">Chaetomium fimeti</name>
    <dbReference type="NCBI Taxonomy" id="1854472"/>
    <lineage>
        <taxon>Eukaryota</taxon>
        <taxon>Fungi</taxon>
        <taxon>Dikarya</taxon>
        <taxon>Ascomycota</taxon>
        <taxon>Pezizomycotina</taxon>
        <taxon>Sordariomycetes</taxon>
        <taxon>Sordariomycetidae</taxon>
        <taxon>Sordariales</taxon>
        <taxon>Chaetomiaceae</taxon>
        <taxon>Chaetomium</taxon>
    </lineage>
</organism>
<protein>
    <submittedName>
        <fullName evidence="1">Uncharacterized protein</fullName>
    </submittedName>
</protein>
<evidence type="ECO:0000313" key="1">
    <source>
        <dbReference type="EMBL" id="KAK3298629.1"/>
    </source>
</evidence>
<gene>
    <name evidence="1" type="ORF">B0H64DRAFT_79708</name>
</gene>
<keyword evidence="2" id="KW-1185">Reference proteome</keyword>
<comment type="caution">
    <text evidence="1">The sequence shown here is derived from an EMBL/GenBank/DDBJ whole genome shotgun (WGS) entry which is preliminary data.</text>
</comment>
<dbReference type="RefSeq" id="XP_062662143.1">
    <property type="nucleotide sequence ID" value="XM_062808776.1"/>
</dbReference>
<dbReference type="Proteomes" id="UP001278766">
    <property type="component" value="Unassembled WGS sequence"/>
</dbReference>
<evidence type="ECO:0000313" key="2">
    <source>
        <dbReference type="Proteomes" id="UP001278766"/>
    </source>
</evidence>
<dbReference type="GeneID" id="87845724"/>
<proteinExistence type="predicted"/>
<dbReference type="InterPro" id="IPR054208">
    <property type="entry name" value="DUF6914"/>
</dbReference>